<feature type="transmembrane region" description="Helical" evidence="4">
    <location>
        <begin position="151"/>
        <end position="172"/>
    </location>
</feature>
<dbReference type="Pfam" id="PF07690">
    <property type="entry name" value="MFS_1"/>
    <property type="match status" value="1"/>
</dbReference>
<reference evidence="6" key="1">
    <citation type="journal article" date="2014" name="BMC Genomics">
        <title>The genome sequence of the biocontrol fungus Metarhizium anisopliae and comparative genomics of Metarhizium species.</title>
        <authorList>
            <person name="Pattemore J.A."/>
            <person name="Hane J.K."/>
            <person name="Williams A.H."/>
            <person name="Wilson B.A."/>
            <person name="Stodart B.J."/>
            <person name="Ash G.J."/>
        </authorList>
    </citation>
    <scope>NUCLEOTIDE SEQUENCE [LARGE SCALE GENOMIC DNA]</scope>
    <source>
        <strain evidence="6">BRIP 53293</strain>
    </source>
</reference>
<dbReference type="GO" id="GO:0022857">
    <property type="term" value="F:transmembrane transporter activity"/>
    <property type="evidence" value="ECO:0007669"/>
    <property type="project" value="InterPro"/>
</dbReference>
<comment type="similarity">
    <text evidence="2">Belongs to the major facilitator superfamily. Monocarboxylate porter (TC 2.A.1.13) family.</text>
</comment>
<feature type="transmembrane region" description="Helical" evidence="4">
    <location>
        <begin position="184"/>
        <end position="202"/>
    </location>
</feature>
<evidence type="ECO:0000313" key="5">
    <source>
        <dbReference type="EMBL" id="KJK74482.1"/>
    </source>
</evidence>
<feature type="transmembrane region" description="Helical" evidence="4">
    <location>
        <begin position="92"/>
        <end position="110"/>
    </location>
</feature>
<dbReference type="EMBL" id="KE384759">
    <property type="protein sequence ID" value="KJK74482.1"/>
    <property type="molecule type" value="Genomic_DNA"/>
</dbReference>
<evidence type="ECO:0000256" key="2">
    <source>
        <dbReference type="ARBA" id="ARBA00006727"/>
    </source>
</evidence>
<dbReference type="AlphaFoldDB" id="A0A0D9NK70"/>
<keyword evidence="6" id="KW-1185">Reference proteome</keyword>
<feature type="transmembrane region" description="Helical" evidence="4">
    <location>
        <begin position="400"/>
        <end position="419"/>
    </location>
</feature>
<dbReference type="Gene3D" id="1.20.1250.20">
    <property type="entry name" value="MFS general substrate transporter like domains"/>
    <property type="match status" value="2"/>
</dbReference>
<name>A0A0D9NK70_METAN</name>
<feature type="transmembrane region" description="Helical" evidence="4">
    <location>
        <begin position="250"/>
        <end position="273"/>
    </location>
</feature>
<dbReference type="GO" id="GO:0016020">
    <property type="term" value="C:membrane"/>
    <property type="evidence" value="ECO:0007669"/>
    <property type="project" value="UniProtKB-SubCell"/>
</dbReference>
<organism evidence="5 6">
    <name type="scientific">Metarhizium anisopliae BRIP 53293</name>
    <dbReference type="NCBI Taxonomy" id="1291518"/>
    <lineage>
        <taxon>Eukaryota</taxon>
        <taxon>Fungi</taxon>
        <taxon>Dikarya</taxon>
        <taxon>Ascomycota</taxon>
        <taxon>Pezizomycotina</taxon>
        <taxon>Sordariomycetes</taxon>
        <taxon>Hypocreomycetidae</taxon>
        <taxon>Hypocreales</taxon>
        <taxon>Clavicipitaceae</taxon>
        <taxon>Metarhizium</taxon>
    </lineage>
</organism>
<feature type="transmembrane region" description="Helical" evidence="4">
    <location>
        <begin position="62"/>
        <end position="80"/>
    </location>
</feature>
<dbReference type="OrthoDB" id="5212574at2759"/>
<feature type="transmembrane region" description="Helical" evidence="4">
    <location>
        <begin position="285"/>
        <end position="308"/>
    </location>
</feature>
<dbReference type="Proteomes" id="UP000054544">
    <property type="component" value="Unassembled WGS sequence"/>
</dbReference>
<feature type="transmembrane region" description="Helical" evidence="4">
    <location>
        <begin position="223"/>
        <end position="244"/>
    </location>
</feature>
<evidence type="ECO:0000256" key="3">
    <source>
        <dbReference type="SAM" id="MobiDB-lite"/>
    </source>
</evidence>
<feature type="transmembrane region" description="Helical" evidence="4">
    <location>
        <begin position="333"/>
        <end position="355"/>
    </location>
</feature>
<dbReference type="InterPro" id="IPR050327">
    <property type="entry name" value="Proton-linked_MCT"/>
</dbReference>
<comment type="subcellular location">
    <subcellularLocation>
        <location evidence="1">Membrane</location>
        <topology evidence="1">Multi-pass membrane protein</topology>
    </subcellularLocation>
</comment>
<dbReference type="SUPFAM" id="SSF103473">
    <property type="entry name" value="MFS general substrate transporter"/>
    <property type="match status" value="1"/>
</dbReference>
<evidence type="ECO:0000256" key="4">
    <source>
        <dbReference type="SAM" id="Phobius"/>
    </source>
</evidence>
<accession>A0A0D9NK70</accession>
<feature type="region of interest" description="Disordered" evidence="3">
    <location>
        <begin position="427"/>
        <end position="453"/>
    </location>
</feature>
<keyword evidence="4" id="KW-1133">Transmembrane helix</keyword>
<feature type="transmembrane region" description="Helical" evidence="4">
    <location>
        <begin position="116"/>
        <end position="139"/>
    </location>
</feature>
<evidence type="ECO:0000313" key="6">
    <source>
        <dbReference type="Proteomes" id="UP000054544"/>
    </source>
</evidence>
<keyword evidence="4" id="KW-0812">Transmembrane</keyword>
<sequence length="453" mass="48434">MPFKIFPLVQEEPGPPPDGGVQAWLQILASHLINALSWGYSASFGVYQLHYTTTLSLPESQVAWIGSLQVFLTFFLGTFAGRAADAGYAQHAAVAGCLLIVLGTFMTSLATEYWQIFLAQGLCTGLGMGACYVPSMAVVGSYWNKRKAFAIGLAASGSGTGSILFSLVIQHLQATIGFPSAVRVQGYIALAFAVVVILVFRPRLPPRKAGPLVEWKAFTEPTYVLFTIGVVLIFTAVYFCFFFINTYATLRVGLSAVEAANLLVIISAIGIPVRPILGFLADRYFGSLLTLIVSTIFLAIMLFVWIAVRSVSSLYVYSVFYGVATGAVQGSQYMSLLFTFTFGLSYLFVSGLASLTSDLSKLGVRFGMVDSLIAFASLAGPPLAGALIQSDNGGFLKAQIWAGVVTMCASLFICAAKWTEVKFDGSRSKAGEGETTPNNLEAVQVEDDGHAKA</sequence>
<dbReference type="PANTHER" id="PTHR11360:SF130">
    <property type="entry name" value="MAJOR FACILITATOR SUPERFAMILY (MFS) PROFILE DOMAIN-CONTAINING PROTEIN-RELATED"/>
    <property type="match status" value="1"/>
</dbReference>
<gene>
    <name evidence="5" type="ORF">H634G_10249</name>
</gene>
<dbReference type="InterPro" id="IPR036259">
    <property type="entry name" value="MFS_trans_sf"/>
</dbReference>
<dbReference type="InterPro" id="IPR011701">
    <property type="entry name" value="MFS"/>
</dbReference>
<protein>
    <recommendedName>
        <fullName evidence="7">Major facilitator superfamily (MFS) profile domain-containing protein</fullName>
    </recommendedName>
</protein>
<proteinExistence type="inferred from homology"/>
<evidence type="ECO:0008006" key="7">
    <source>
        <dbReference type="Google" id="ProtNLM"/>
    </source>
</evidence>
<evidence type="ECO:0000256" key="1">
    <source>
        <dbReference type="ARBA" id="ARBA00004141"/>
    </source>
</evidence>
<dbReference type="PANTHER" id="PTHR11360">
    <property type="entry name" value="MONOCARBOXYLATE TRANSPORTER"/>
    <property type="match status" value="1"/>
</dbReference>
<keyword evidence="4" id="KW-0472">Membrane</keyword>
<feature type="transmembrane region" description="Helical" evidence="4">
    <location>
        <begin position="367"/>
        <end position="388"/>
    </location>
</feature>